<organism evidence="3">
    <name type="scientific">Biomphalaria glabrata</name>
    <name type="common">Bloodfluke planorb</name>
    <name type="synonym">Freshwater snail</name>
    <dbReference type="NCBI Taxonomy" id="6526"/>
    <lineage>
        <taxon>Eukaryota</taxon>
        <taxon>Metazoa</taxon>
        <taxon>Spiralia</taxon>
        <taxon>Lophotrochozoa</taxon>
        <taxon>Mollusca</taxon>
        <taxon>Gastropoda</taxon>
        <taxon>Heterobranchia</taxon>
        <taxon>Euthyneura</taxon>
        <taxon>Panpulmonata</taxon>
        <taxon>Hygrophila</taxon>
        <taxon>Lymnaeoidea</taxon>
        <taxon>Planorbidae</taxon>
        <taxon>Biomphalaria</taxon>
    </lineage>
</organism>
<gene>
    <name evidence="3" type="primary">PTC2-9</name>
</gene>
<dbReference type="AlphaFoldDB" id="A0A7G8ZAX4"/>
<feature type="signal peptide" evidence="2">
    <location>
        <begin position="1"/>
        <end position="23"/>
    </location>
</feature>
<reference evidence="3" key="2">
    <citation type="submission" date="2020-07" db="EMBL/GenBank/DDBJ databases">
        <authorList>
            <person name="Tenessen J.A."/>
            <person name="Bollmann S.R."/>
            <person name="Peremyslova K."/>
            <person name="Kronmiller B."/>
            <person name="Sergi C."/>
            <person name="Hamali B."/>
            <person name="Blouin M.S."/>
        </authorList>
    </citation>
    <scope>NUCLEOTIDE SEQUENCE</scope>
    <source>
        <strain evidence="3">I68</strain>
    </source>
</reference>
<keyword evidence="1 3" id="KW-0812">Transmembrane</keyword>
<evidence type="ECO:0000256" key="2">
    <source>
        <dbReference type="SAM" id="SignalP"/>
    </source>
</evidence>
<evidence type="ECO:0000313" key="3">
    <source>
        <dbReference type="EMBL" id="QNL15868.1"/>
    </source>
</evidence>
<protein>
    <submittedName>
        <fullName evidence="3">Polymorphic transmembrane cluster 2 transmembrane protein 9</fullName>
    </submittedName>
</protein>
<feature type="transmembrane region" description="Helical" evidence="1">
    <location>
        <begin position="295"/>
        <end position="317"/>
    </location>
</feature>
<dbReference type="EMBL" id="MT787313">
    <property type="protein sequence ID" value="QNL15868.1"/>
    <property type="molecule type" value="mRNA"/>
</dbReference>
<name>A0A7G8ZAX4_BIOGL</name>
<evidence type="ECO:0000256" key="1">
    <source>
        <dbReference type="SAM" id="Phobius"/>
    </source>
</evidence>
<accession>A0A7G8ZAX4</accession>
<keyword evidence="1" id="KW-1133">Transmembrane helix</keyword>
<sequence>MIQMLKLMILLLVVLLLLLIVKAKEGTPPITIHKVRLEQCNTKCKASLIHKVDRLVSFAEANLSSISNLEDYAVSFKVQKNGSSHFETVCSVHLKDPCEEDPDLLCYCTKNESIYNFVLNITAFKSNSYAKIMATIVLRNNGDVSKSEITNILPIIEQAPEIKEHNISINYQRVRNQTKIQIPYEKSFVVDFWCSTDSVFEKSCCLSYGINDKDFFDLKENRTINLNSFGSILIEKLFVRLAVCGKVSVHYELELAYAQESSTNDIGFSTEISSTTKGFVSNGETQSLEATSPQLIVITVISVIIPIIAITGILLFVMKRRKNNKNHNNEEEKESLKITPYA</sequence>
<proteinExistence type="evidence at transcript level"/>
<keyword evidence="1" id="KW-0472">Membrane</keyword>
<reference evidence="3" key="1">
    <citation type="journal article" date="2020" name="Elife">
        <title>Clusters of polymorphic transmembrane genes control resistance to schistosomes in snail vectors.</title>
        <authorList>
            <person name="Tennessen J.A."/>
            <person name="Bollmann S.R."/>
            <person name="Peremyslova E."/>
            <person name="Kronmiller B.A."/>
            <person name="Sergi C."/>
            <person name="Hamali B."/>
            <person name="Blouin M.S."/>
        </authorList>
    </citation>
    <scope>NUCLEOTIDE SEQUENCE</scope>
    <source>
        <strain evidence="3">I68</strain>
    </source>
</reference>
<feature type="chain" id="PRO_5028812065" evidence="2">
    <location>
        <begin position="24"/>
        <end position="342"/>
    </location>
</feature>
<keyword evidence="2" id="KW-0732">Signal</keyword>